<keyword evidence="3 10" id="KW-1134">Transmembrane beta strand</keyword>
<dbReference type="InterPro" id="IPR012910">
    <property type="entry name" value="Plug_dom"/>
</dbReference>
<evidence type="ECO:0000256" key="1">
    <source>
        <dbReference type="ARBA" id="ARBA00004571"/>
    </source>
</evidence>
<keyword evidence="7 10" id="KW-0472">Membrane</keyword>
<dbReference type="Pfam" id="PF00593">
    <property type="entry name" value="TonB_dep_Rec_b-barrel"/>
    <property type="match status" value="1"/>
</dbReference>
<evidence type="ECO:0000256" key="4">
    <source>
        <dbReference type="ARBA" id="ARBA00022692"/>
    </source>
</evidence>
<evidence type="ECO:0000313" key="15">
    <source>
        <dbReference type="EMBL" id="MBS0029218.1"/>
    </source>
</evidence>
<dbReference type="RefSeq" id="WP_211974310.1">
    <property type="nucleotide sequence ID" value="NZ_CBFHAM010000011.1"/>
</dbReference>
<organism evidence="15 16">
    <name type="scientific">Chitinophaga hostae</name>
    <dbReference type="NCBI Taxonomy" id="2831022"/>
    <lineage>
        <taxon>Bacteria</taxon>
        <taxon>Pseudomonadati</taxon>
        <taxon>Bacteroidota</taxon>
        <taxon>Chitinophagia</taxon>
        <taxon>Chitinophagales</taxon>
        <taxon>Chitinophagaceae</taxon>
        <taxon>Chitinophaga</taxon>
    </lineage>
</organism>
<evidence type="ECO:0000256" key="8">
    <source>
        <dbReference type="ARBA" id="ARBA00023170"/>
    </source>
</evidence>
<keyword evidence="8 15" id="KW-0675">Receptor</keyword>
<feature type="domain" description="TonB-dependent receptor plug" evidence="14">
    <location>
        <begin position="136"/>
        <end position="238"/>
    </location>
</feature>
<keyword evidence="2 10" id="KW-0813">Transport</keyword>
<dbReference type="PROSITE" id="PS52016">
    <property type="entry name" value="TONB_DEPENDENT_REC_3"/>
    <property type="match status" value="1"/>
</dbReference>
<dbReference type="NCBIfam" id="TIGR04057">
    <property type="entry name" value="SusC_RagA_signa"/>
    <property type="match status" value="1"/>
</dbReference>
<dbReference type="Gene3D" id="2.60.40.1120">
    <property type="entry name" value="Carboxypeptidase-like, regulatory domain"/>
    <property type="match status" value="1"/>
</dbReference>
<evidence type="ECO:0000256" key="7">
    <source>
        <dbReference type="ARBA" id="ARBA00023136"/>
    </source>
</evidence>
<dbReference type="Pfam" id="PF13620">
    <property type="entry name" value="CarboxypepD_reg"/>
    <property type="match status" value="1"/>
</dbReference>
<name>A0ABS5J2D8_9BACT</name>
<dbReference type="Pfam" id="PF07715">
    <property type="entry name" value="Plug"/>
    <property type="match status" value="1"/>
</dbReference>
<dbReference type="Proteomes" id="UP000676386">
    <property type="component" value="Unassembled WGS sequence"/>
</dbReference>
<feature type="transmembrane region" description="Helical" evidence="12">
    <location>
        <begin position="9"/>
        <end position="27"/>
    </location>
</feature>
<gene>
    <name evidence="15" type="ORF">KE626_17980</name>
</gene>
<accession>A0ABS5J2D8</accession>
<dbReference type="InterPro" id="IPR023997">
    <property type="entry name" value="TonB-dep_OMP_SusC/RagA_CS"/>
</dbReference>
<evidence type="ECO:0000256" key="9">
    <source>
        <dbReference type="ARBA" id="ARBA00023237"/>
    </source>
</evidence>
<evidence type="ECO:0000313" key="16">
    <source>
        <dbReference type="Proteomes" id="UP000676386"/>
    </source>
</evidence>
<keyword evidence="6 11" id="KW-0798">TonB box</keyword>
<dbReference type="PANTHER" id="PTHR30069:SF29">
    <property type="entry name" value="HEMOGLOBIN AND HEMOGLOBIN-HAPTOGLOBIN-BINDING PROTEIN 1-RELATED"/>
    <property type="match status" value="1"/>
</dbReference>
<dbReference type="InterPro" id="IPR000531">
    <property type="entry name" value="Beta-barrel_TonB"/>
</dbReference>
<dbReference type="SUPFAM" id="SSF49464">
    <property type="entry name" value="Carboxypeptidase regulatory domain-like"/>
    <property type="match status" value="1"/>
</dbReference>
<dbReference type="InterPro" id="IPR036942">
    <property type="entry name" value="Beta-barrel_TonB_sf"/>
</dbReference>
<dbReference type="InterPro" id="IPR039426">
    <property type="entry name" value="TonB-dep_rcpt-like"/>
</dbReference>
<dbReference type="PANTHER" id="PTHR30069">
    <property type="entry name" value="TONB-DEPENDENT OUTER MEMBRANE RECEPTOR"/>
    <property type="match status" value="1"/>
</dbReference>
<dbReference type="InterPro" id="IPR008969">
    <property type="entry name" value="CarboxyPept-like_regulatory"/>
</dbReference>
<proteinExistence type="inferred from homology"/>
<comment type="caution">
    <text evidence="15">The sequence shown here is derived from an EMBL/GenBank/DDBJ whole genome shotgun (WGS) entry which is preliminary data.</text>
</comment>
<keyword evidence="12" id="KW-1133">Transmembrane helix</keyword>
<evidence type="ECO:0000256" key="10">
    <source>
        <dbReference type="PROSITE-ProRule" id="PRU01360"/>
    </source>
</evidence>
<protein>
    <submittedName>
        <fullName evidence="15">TonB-dependent receptor</fullName>
    </submittedName>
</protein>
<keyword evidence="16" id="KW-1185">Reference proteome</keyword>
<evidence type="ECO:0000256" key="2">
    <source>
        <dbReference type="ARBA" id="ARBA00022448"/>
    </source>
</evidence>
<dbReference type="InterPro" id="IPR037066">
    <property type="entry name" value="Plug_dom_sf"/>
</dbReference>
<keyword evidence="4 10" id="KW-0812">Transmembrane</keyword>
<feature type="domain" description="TonB-dependent receptor-like beta-barrel" evidence="13">
    <location>
        <begin position="427"/>
        <end position="1007"/>
    </location>
</feature>
<evidence type="ECO:0000256" key="5">
    <source>
        <dbReference type="ARBA" id="ARBA00022729"/>
    </source>
</evidence>
<evidence type="ECO:0000256" key="12">
    <source>
        <dbReference type="SAM" id="Phobius"/>
    </source>
</evidence>
<dbReference type="NCBIfam" id="TIGR04056">
    <property type="entry name" value="OMP_RagA_SusC"/>
    <property type="match status" value="1"/>
</dbReference>
<comment type="subcellular location">
    <subcellularLocation>
        <location evidence="1 10">Cell outer membrane</location>
        <topology evidence="1 10">Multi-pass membrane protein</topology>
    </subcellularLocation>
</comment>
<keyword evidence="9 10" id="KW-0998">Cell outer membrane</keyword>
<evidence type="ECO:0000259" key="13">
    <source>
        <dbReference type="Pfam" id="PF00593"/>
    </source>
</evidence>
<sequence>MNTAKKQTIFLYMALVWMLVTTTGFSLQAQSHVTVSGIVKDEKGQALPGVTVAVRLNGNATAKGVQTDEKGLFRFNNLEAGGPYSFIFTYVGYEAQTLSGYQLKAGEQLSLMVKMKEVSTALNQVVVVGYGTQKQVNLTGAISTLDMRSKENTPVTSASQALHGVSGLWVNQAGGKPGQDGATIRVRGVGTLNNNNPLVLVDGVEYDINEINPDFIDNITVLKDASAAIYGSRAANGVVLITTKSGKKGKVEVNYSYSYGIQNPTKLPDVVWDPIQYMQMKDQALINEGKSPAAVDYTPAQIEEYKNGMATNPYAYPNVNWFDLVLKNGILQQHNLRFSGGSDNVLYSIAVGYMDQDGVLIAANHANRYTLDVNVSANISKRLHVGTSIIGNYRTYTEPAFGGSDATGYYFTRLTRVLPIFSPYTKDGKYGSSVFATPGRNTIENPLMLLKEGSNYHAPQRLLAKVYADYKLPFDITYNINLGIDKLDGYARSFVPYLVTYNPKTGAPNNYNINPSSNSYDENNLNISFYQTLNWQHDFKTRHHLDVMAGTSYNRFDNTNATAHIEGYFDNTLTDLDAGSLNPTANGRVTKDILASYFGRINYSYAEKYLLEATLRYDGSSRFASGNRWGLYPAVSAGWRIDKEAFFGSSRTIDLLKLRASYGKLGNQGNAGNAAGDLYGYLNTVNLGQDYSFNNTVNPGAAVTKFSDADISWETTTAYNLGADASAWNGKLALSVDVFKRKTEDILRPVQIPQQGGGLAGPVTNVGAVNNTGYEVTVTHRNDIGAFNYSVSANVSYVQNKVISLNGESIISTRRTTRAGYPIDAYFLYKAIGIYQSQEEVDNSAKISNAVKPGYVKYADLGGPDGKPDGKIDAYDRVIAGSSIPKYNYSFNINLGYKGLTLNAFFQGVQGINLYPTVNLAMPFNNGAGVTKEWVDNSWTPQNPNASLPILTTATGATENFQPSTFWLKNGSYLRMKNLQLKYELPQGWLSRAKVKRVAVFANGENLLTFTKFKGFDPEKNIQGDTFYEYPSLKTYSFGVNVTF</sequence>
<comment type="similarity">
    <text evidence="10 11">Belongs to the TonB-dependent receptor family.</text>
</comment>
<keyword evidence="5" id="KW-0732">Signal</keyword>
<evidence type="ECO:0000259" key="14">
    <source>
        <dbReference type="Pfam" id="PF07715"/>
    </source>
</evidence>
<reference evidence="15 16" key="1">
    <citation type="submission" date="2021-04" db="EMBL/GenBank/DDBJ databases">
        <title>Chitinophaga sp. nov., isolated from the rhizosphere soil.</title>
        <authorList>
            <person name="He S."/>
        </authorList>
    </citation>
    <scope>NUCLEOTIDE SEQUENCE [LARGE SCALE GENOMIC DNA]</scope>
    <source>
        <strain evidence="15 16">2R12</strain>
    </source>
</reference>
<dbReference type="InterPro" id="IPR023996">
    <property type="entry name" value="TonB-dep_OMP_SusC/RagA"/>
</dbReference>
<dbReference type="SUPFAM" id="SSF56935">
    <property type="entry name" value="Porins"/>
    <property type="match status" value="1"/>
</dbReference>
<dbReference type="EMBL" id="JAGTXB010000008">
    <property type="protein sequence ID" value="MBS0029218.1"/>
    <property type="molecule type" value="Genomic_DNA"/>
</dbReference>
<evidence type="ECO:0000256" key="3">
    <source>
        <dbReference type="ARBA" id="ARBA00022452"/>
    </source>
</evidence>
<evidence type="ECO:0000256" key="6">
    <source>
        <dbReference type="ARBA" id="ARBA00023077"/>
    </source>
</evidence>
<dbReference type="Gene3D" id="2.170.130.10">
    <property type="entry name" value="TonB-dependent receptor, plug domain"/>
    <property type="match status" value="1"/>
</dbReference>
<dbReference type="Gene3D" id="2.40.170.20">
    <property type="entry name" value="TonB-dependent receptor, beta-barrel domain"/>
    <property type="match status" value="1"/>
</dbReference>
<evidence type="ECO:0000256" key="11">
    <source>
        <dbReference type="RuleBase" id="RU003357"/>
    </source>
</evidence>